<dbReference type="GO" id="GO:0003676">
    <property type="term" value="F:nucleic acid binding"/>
    <property type="evidence" value="ECO:0007669"/>
    <property type="project" value="InterPro"/>
</dbReference>
<dbReference type="OMA" id="LAAMECF"/>
<dbReference type="InterPro" id="IPR036397">
    <property type="entry name" value="RNaseH_sf"/>
</dbReference>
<dbReference type="InParanoid" id="A0A061DR82"/>
<feature type="domain" description="Integrase catalytic" evidence="1">
    <location>
        <begin position="1"/>
        <end position="144"/>
    </location>
</feature>
<evidence type="ECO:0000313" key="2">
    <source>
        <dbReference type="EMBL" id="EOX94601.1"/>
    </source>
</evidence>
<dbReference type="AlphaFoldDB" id="A0A061DR82"/>
<name>A0A061DR82_THECC</name>
<dbReference type="Gene3D" id="3.30.420.10">
    <property type="entry name" value="Ribonuclease H-like superfamily/Ribonuclease H"/>
    <property type="match status" value="1"/>
</dbReference>
<dbReference type="InterPro" id="IPR050951">
    <property type="entry name" value="Retrovirus_Pol_polyprotein"/>
</dbReference>
<dbReference type="GO" id="GO:0015074">
    <property type="term" value="P:DNA integration"/>
    <property type="evidence" value="ECO:0007669"/>
    <property type="project" value="InterPro"/>
</dbReference>
<dbReference type="InterPro" id="IPR012337">
    <property type="entry name" value="RNaseH-like_sf"/>
</dbReference>
<organism evidence="2 3">
    <name type="scientific">Theobroma cacao</name>
    <name type="common">Cacao</name>
    <name type="synonym">Cocoa</name>
    <dbReference type="NCBI Taxonomy" id="3641"/>
    <lineage>
        <taxon>Eukaryota</taxon>
        <taxon>Viridiplantae</taxon>
        <taxon>Streptophyta</taxon>
        <taxon>Embryophyta</taxon>
        <taxon>Tracheophyta</taxon>
        <taxon>Spermatophyta</taxon>
        <taxon>Magnoliopsida</taxon>
        <taxon>eudicotyledons</taxon>
        <taxon>Gunneridae</taxon>
        <taxon>Pentapetalae</taxon>
        <taxon>rosids</taxon>
        <taxon>malvids</taxon>
        <taxon>Malvales</taxon>
        <taxon>Malvaceae</taxon>
        <taxon>Byttnerioideae</taxon>
        <taxon>Theobroma</taxon>
    </lineage>
</organism>
<keyword evidence="3" id="KW-1185">Reference proteome</keyword>
<dbReference type="SUPFAM" id="SSF53098">
    <property type="entry name" value="Ribonuclease H-like"/>
    <property type="match status" value="1"/>
</dbReference>
<gene>
    <name evidence="2" type="ORF">TCM_004229</name>
</gene>
<dbReference type="EMBL" id="CM001879">
    <property type="protein sequence ID" value="EOX94601.1"/>
    <property type="molecule type" value="Genomic_DNA"/>
</dbReference>
<evidence type="ECO:0000313" key="3">
    <source>
        <dbReference type="Proteomes" id="UP000026915"/>
    </source>
</evidence>
<dbReference type="HOGENOM" id="CLU_1910144_0_0_1"/>
<dbReference type="Gramene" id="EOX94601">
    <property type="protein sequence ID" value="EOX94601"/>
    <property type="gene ID" value="TCM_004229"/>
</dbReference>
<dbReference type="PANTHER" id="PTHR37984">
    <property type="entry name" value="PROTEIN CBG26694"/>
    <property type="match status" value="1"/>
</dbReference>
<dbReference type="Proteomes" id="UP000026915">
    <property type="component" value="Chromosome 1"/>
</dbReference>
<reference evidence="2 3" key="1">
    <citation type="journal article" date="2013" name="Genome Biol.">
        <title>The genome sequence of the most widely cultivated cacao type and its use to identify candidate genes regulating pod color.</title>
        <authorList>
            <person name="Motamayor J.C."/>
            <person name="Mockaitis K."/>
            <person name="Schmutz J."/>
            <person name="Haiminen N."/>
            <person name="Iii D.L."/>
            <person name="Cornejo O."/>
            <person name="Findley S.D."/>
            <person name="Zheng P."/>
            <person name="Utro F."/>
            <person name="Royaert S."/>
            <person name="Saski C."/>
            <person name="Jenkins J."/>
            <person name="Podicheti R."/>
            <person name="Zhao M."/>
            <person name="Scheffler B.E."/>
            <person name="Stack J.C."/>
            <person name="Feltus F.A."/>
            <person name="Mustiga G.M."/>
            <person name="Amores F."/>
            <person name="Phillips W."/>
            <person name="Marelli J.P."/>
            <person name="May G.D."/>
            <person name="Shapiro H."/>
            <person name="Ma J."/>
            <person name="Bustamante C.D."/>
            <person name="Schnell R.J."/>
            <person name="Main D."/>
            <person name="Gilbert D."/>
            <person name="Parida L."/>
            <person name="Kuhn D.N."/>
        </authorList>
    </citation>
    <scope>NUCLEOTIDE SEQUENCE [LARGE SCALE GENOMIC DNA]</scope>
    <source>
        <strain evidence="3">cv. Matina 1-6</strain>
    </source>
</reference>
<dbReference type="PROSITE" id="PS50994">
    <property type="entry name" value="INTEGRASE"/>
    <property type="match status" value="1"/>
</dbReference>
<accession>A0A061DR82</accession>
<proteinExistence type="predicted"/>
<evidence type="ECO:0000259" key="1">
    <source>
        <dbReference type="PROSITE" id="PS50994"/>
    </source>
</evidence>
<protein>
    <submittedName>
        <fullName evidence="2">Polyprotein, putative</fullName>
    </submittedName>
</protein>
<dbReference type="InterPro" id="IPR001584">
    <property type="entry name" value="Integrase_cat-core"/>
</dbReference>
<dbReference type="Pfam" id="PF00665">
    <property type="entry name" value="rve"/>
    <property type="match status" value="1"/>
</dbReference>
<dbReference type="STRING" id="3641.A0A061DR82"/>
<sequence>MPPSSNQKQLKSLLGKAFNLVGPINLPSRGHTWILAAMECFTKQVEAVPLKKATGSIVANFIKENIICRFGIPKRILSDNDTPFVNSSVRKILALYAVDHVKSTPFYIKENGQAKVTNKTLLKMLSKMVHDDPKMWHDVILVAL</sequence>
<dbReference type="eggNOG" id="KOG0017">
    <property type="taxonomic scope" value="Eukaryota"/>
</dbReference>
<dbReference type="PANTHER" id="PTHR37984:SF5">
    <property type="entry name" value="PROTEIN NYNRIN-LIKE"/>
    <property type="match status" value="1"/>
</dbReference>